<reference evidence="10" key="1">
    <citation type="journal article" date="2019" name="Int. J. Syst. Evol. Microbiol.">
        <title>The Global Catalogue of Microorganisms (GCM) 10K type strain sequencing project: providing services to taxonomists for standard genome sequencing and annotation.</title>
        <authorList>
            <consortium name="The Broad Institute Genomics Platform"/>
            <consortium name="The Broad Institute Genome Sequencing Center for Infectious Disease"/>
            <person name="Wu L."/>
            <person name="Ma J."/>
        </authorList>
    </citation>
    <scope>NUCLEOTIDE SEQUENCE [LARGE SCALE GENOMIC DNA]</scope>
    <source>
        <strain evidence="10">JCM 32148</strain>
    </source>
</reference>
<accession>A0ABW3ABS7</accession>
<evidence type="ECO:0000256" key="2">
    <source>
        <dbReference type="ARBA" id="ARBA00007531"/>
    </source>
</evidence>
<keyword evidence="3" id="KW-1003">Cell membrane</keyword>
<evidence type="ECO:0000256" key="1">
    <source>
        <dbReference type="ARBA" id="ARBA00004236"/>
    </source>
</evidence>
<evidence type="ECO:0000256" key="6">
    <source>
        <dbReference type="ARBA" id="ARBA00023136"/>
    </source>
</evidence>
<comment type="similarity">
    <text evidence="2">Belongs to the MmpS family.</text>
</comment>
<dbReference type="InterPro" id="IPR008693">
    <property type="entry name" value="MmpS"/>
</dbReference>
<feature type="non-terminal residue" evidence="9">
    <location>
        <position position="1"/>
    </location>
</feature>
<dbReference type="Proteomes" id="UP001597053">
    <property type="component" value="Unassembled WGS sequence"/>
</dbReference>
<sequence length="168" mass="17550">QPGGRRSLGPIVTVAVVAVLVVCGGLGAIALVRLSDPPRVPPAAEQPYPLPYRYETEEPEEESSWASEPALTPSAGSGTERVTYQVIGEGRADLQYYDANGDLVQIDNVSLPWRLNLATRKGGRLMVIAGASDGQLSITCEITANGKTVDRQSAVDGYGSSCFGSAGG</sequence>
<dbReference type="Pfam" id="PF05423">
    <property type="entry name" value="Mycobact_memb"/>
    <property type="match status" value="1"/>
</dbReference>
<evidence type="ECO:0000313" key="9">
    <source>
        <dbReference type="EMBL" id="MFD0788061.1"/>
    </source>
</evidence>
<comment type="subcellular location">
    <subcellularLocation>
        <location evidence="1">Cell membrane</location>
    </subcellularLocation>
</comment>
<evidence type="ECO:0000256" key="3">
    <source>
        <dbReference type="ARBA" id="ARBA00022475"/>
    </source>
</evidence>
<dbReference type="Gene3D" id="2.60.40.2880">
    <property type="entry name" value="MmpS1-5, C-terminal soluble domain"/>
    <property type="match status" value="1"/>
</dbReference>
<proteinExistence type="inferred from homology"/>
<protein>
    <submittedName>
        <fullName evidence="9">MmpS family transport accessory protein</fullName>
    </submittedName>
</protein>
<feature type="region of interest" description="Disordered" evidence="7">
    <location>
        <begin position="55"/>
        <end position="78"/>
    </location>
</feature>
<gene>
    <name evidence="9" type="ORF">ACFQZ8_29475</name>
</gene>
<evidence type="ECO:0000256" key="5">
    <source>
        <dbReference type="ARBA" id="ARBA00022989"/>
    </source>
</evidence>
<name>A0ABW3ABS7_9ACTN</name>
<comment type="caution">
    <text evidence="9">The sequence shown here is derived from an EMBL/GenBank/DDBJ whole genome shotgun (WGS) entry which is preliminary data.</text>
</comment>
<evidence type="ECO:0000256" key="7">
    <source>
        <dbReference type="SAM" id="MobiDB-lite"/>
    </source>
</evidence>
<dbReference type="InterPro" id="IPR038468">
    <property type="entry name" value="MmpS_C"/>
</dbReference>
<organism evidence="9 10">
    <name type="scientific">Micromonospora azadirachtae</name>
    <dbReference type="NCBI Taxonomy" id="1970735"/>
    <lineage>
        <taxon>Bacteria</taxon>
        <taxon>Bacillati</taxon>
        <taxon>Actinomycetota</taxon>
        <taxon>Actinomycetes</taxon>
        <taxon>Micromonosporales</taxon>
        <taxon>Micromonosporaceae</taxon>
        <taxon>Micromonospora</taxon>
    </lineage>
</organism>
<evidence type="ECO:0000313" key="10">
    <source>
        <dbReference type="Proteomes" id="UP001597053"/>
    </source>
</evidence>
<evidence type="ECO:0000256" key="4">
    <source>
        <dbReference type="ARBA" id="ARBA00022692"/>
    </source>
</evidence>
<dbReference type="EMBL" id="JBHTHM010002469">
    <property type="protein sequence ID" value="MFD0788061.1"/>
    <property type="molecule type" value="Genomic_DNA"/>
</dbReference>
<keyword evidence="4 8" id="KW-0812">Transmembrane</keyword>
<keyword evidence="5 8" id="KW-1133">Transmembrane helix</keyword>
<keyword evidence="10" id="KW-1185">Reference proteome</keyword>
<keyword evidence="6 8" id="KW-0472">Membrane</keyword>
<feature type="transmembrane region" description="Helical" evidence="8">
    <location>
        <begin position="12"/>
        <end position="32"/>
    </location>
</feature>
<evidence type="ECO:0000256" key="8">
    <source>
        <dbReference type="SAM" id="Phobius"/>
    </source>
</evidence>